<evidence type="ECO:0000256" key="2">
    <source>
        <dbReference type="ARBA" id="ARBA00004123"/>
    </source>
</evidence>
<feature type="domain" description="CMP/dCMP-type deaminase" evidence="17">
    <location>
        <begin position="18"/>
        <end position="136"/>
    </location>
</feature>
<name>A0A2S5B694_9BASI</name>
<dbReference type="GO" id="GO:0019858">
    <property type="term" value="P:cytosine metabolic process"/>
    <property type="evidence" value="ECO:0007669"/>
    <property type="project" value="UniProtKB-ARBA"/>
</dbReference>
<sequence length="168" mass="18489">MLAPKEVVKTPPTSSPSVFDLQNIRHAIFQAEQGLKEQGVPIGAALVRNDGVVIGVGRNRRVQQKSATRHGETDCLECIGRLPASVYKDCTMYTTLSPCTMCSGAMILFGIKRCVMGENETFLGGEGILQSHGVEVVNLNLDSCKKLMNEFIERYPDVWNEDIGEEDK</sequence>
<evidence type="ECO:0000256" key="15">
    <source>
        <dbReference type="ARBA" id="ARBA00074321"/>
    </source>
</evidence>
<keyword evidence="9" id="KW-0862">Zinc</keyword>
<dbReference type="Gene3D" id="3.40.140.10">
    <property type="entry name" value="Cytidine Deaminase, domain 2"/>
    <property type="match status" value="1"/>
</dbReference>
<dbReference type="PROSITE" id="PS51747">
    <property type="entry name" value="CYT_DCMP_DEAMINASES_2"/>
    <property type="match status" value="1"/>
</dbReference>
<dbReference type="CDD" id="cd01285">
    <property type="entry name" value="nucleoside_deaminase"/>
    <property type="match status" value="1"/>
</dbReference>
<dbReference type="SUPFAM" id="SSF53927">
    <property type="entry name" value="Cytidine deaminase-like"/>
    <property type="match status" value="1"/>
</dbReference>
<evidence type="ECO:0000256" key="16">
    <source>
        <dbReference type="ARBA" id="ARBA00084039"/>
    </source>
</evidence>
<keyword evidence="6" id="KW-0963">Cytoplasm</keyword>
<evidence type="ECO:0000256" key="8">
    <source>
        <dbReference type="ARBA" id="ARBA00022801"/>
    </source>
</evidence>
<evidence type="ECO:0000256" key="11">
    <source>
        <dbReference type="ARBA" id="ARBA00050113"/>
    </source>
</evidence>
<comment type="caution">
    <text evidence="18">The sequence shown here is derived from an EMBL/GenBank/DDBJ whole genome shotgun (WGS) entry which is preliminary data.</text>
</comment>
<evidence type="ECO:0000256" key="14">
    <source>
        <dbReference type="ARBA" id="ARBA00066550"/>
    </source>
</evidence>
<evidence type="ECO:0000256" key="5">
    <source>
        <dbReference type="ARBA" id="ARBA00011738"/>
    </source>
</evidence>
<keyword evidence="19" id="KW-1185">Reference proteome</keyword>
<reference evidence="18 19" key="1">
    <citation type="journal article" date="2018" name="Front. Microbiol.">
        <title>Prospects for Fungal Bioremediation of Acidic Radioactive Waste Sites: Characterization and Genome Sequence of Rhodotorula taiwanensis MD1149.</title>
        <authorList>
            <person name="Tkavc R."/>
            <person name="Matrosova V.Y."/>
            <person name="Grichenko O.E."/>
            <person name="Gostincar C."/>
            <person name="Volpe R.P."/>
            <person name="Klimenkova P."/>
            <person name="Gaidamakova E.K."/>
            <person name="Zhou C.E."/>
            <person name="Stewart B.J."/>
            <person name="Lyman M.G."/>
            <person name="Malfatti S.A."/>
            <person name="Rubinfeld B."/>
            <person name="Courtot M."/>
            <person name="Singh J."/>
            <person name="Dalgard C.L."/>
            <person name="Hamilton T."/>
            <person name="Frey K.G."/>
            <person name="Gunde-Cimerman N."/>
            <person name="Dugan L."/>
            <person name="Daly M.J."/>
        </authorList>
    </citation>
    <scope>NUCLEOTIDE SEQUENCE [LARGE SCALE GENOMIC DNA]</scope>
    <source>
        <strain evidence="18 19">MD1149</strain>
    </source>
</reference>
<dbReference type="AlphaFoldDB" id="A0A2S5B694"/>
<evidence type="ECO:0000259" key="17">
    <source>
        <dbReference type="PROSITE" id="PS51747"/>
    </source>
</evidence>
<dbReference type="Pfam" id="PF00383">
    <property type="entry name" value="dCMP_cyt_deam_1"/>
    <property type="match status" value="1"/>
</dbReference>
<dbReference type="GO" id="GO:0004131">
    <property type="term" value="F:cytosine deaminase activity"/>
    <property type="evidence" value="ECO:0007669"/>
    <property type="project" value="UniProtKB-EC"/>
</dbReference>
<keyword evidence="7" id="KW-0479">Metal-binding</keyword>
<protein>
    <recommendedName>
        <fullName evidence="15">Cytosine deaminase</fullName>
        <ecNumber evidence="14">3.5.4.1</ecNumber>
    </recommendedName>
    <alternativeName>
        <fullName evidence="16">Cytosine aminohydrolase</fullName>
    </alternativeName>
</protein>
<dbReference type="GO" id="GO:0005737">
    <property type="term" value="C:cytoplasm"/>
    <property type="evidence" value="ECO:0007669"/>
    <property type="project" value="UniProtKB-SubCell"/>
</dbReference>
<dbReference type="InterPro" id="IPR016193">
    <property type="entry name" value="Cytidine_deaminase-like"/>
</dbReference>
<dbReference type="GO" id="GO:0008835">
    <property type="term" value="F:diaminohydroxyphosphoribosylaminopyrimidine deaminase activity"/>
    <property type="evidence" value="ECO:0007669"/>
    <property type="project" value="TreeGrafter"/>
</dbReference>
<evidence type="ECO:0000313" key="18">
    <source>
        <dbReference type="EMBL" id="POY72302.1"/>
    </source>
</evidence>
<evidence type="ECO:0000313" key="19">
    <source>
        <dbReference type="Proteomes" id="UP000237144"/>
    </source>
</evidence>
<evidence type="ECO:0000256" key="6">
    <source>
        <dbReference type="ARBA" id="ARBA00022490"/>
    </source>
</evidence>
<dbReference type="InterPro" id="IPR002125">
    <property type="entry name" value="CMP_dCMP_dom"/>
</dbReference>
<dbReference type="GO" id="GO:0005634">
    <property type="term" value="C:nucleus"/>
    <property type="evidence" value="ECO:0007669"/>
    <property type="project" value="UniProtKB-SubCell"/>
</dbReference>
<dbReference type="EC" id="3.5.4.1" evidence="14"/>
<comment type="pathway">
    <text evidence="13">Pyrimidine metabolism; UMP biosynthesis via salvage pathway; uracil from cytosine: step 1/1.</text>
</comment>
<organism evidence="18 19">
    <name type="scientific">Rhodotorula taiwanensis</name>
    <dbReference type="NCBI Taxonomy" id="741276"/>
    <lineage>
        <taxon>Eukaryota</taxon>
        <taxon>Fungi</taxon>
        <taxon>Dikarya</taxon>
        <taxon>Basidiomycota</taxon>
        <taxon>Pucciniomycotina</taxon>
        <taxon>Microbotryomycetes</taxon>
        <taxon>Sporidiobolales</taxon>
        <taxon>Sporidiobolaceae</taxon>
        <taxon>Rhodotorula</taxon>
    </lineage>
</organism>
<dbReference type="OrthoDB" id="408702at2759"/>
<dbReference type="STRING" id="741276.A0A2S5B694"/>
<comment type="cofactor">
    <cofactor evidence="1">
        <name>Zn(2+)</name>
        <dbReference type="ChEBI" id="CHEBI:29105"/>
    </cofactor>
</comment>
<dbReference type="FunFam" id="3.40.140.10:FF:000016">
    <property type="entry name" value="Cytosine deaminase"/>
    <property type="match status" value="1"/>
</dbReference>
<comment type="function">
    <text evidence="12">Catalyzes the hydrolytic deamination of cytosine to uracil or 5-methylcytosine to thymine. Is involved in the pyrimidine salvage pathway, which allows the cell to utilize cytosine for pyrimidine nucleotide synthesis.</text>
</comment>
<dbReference type="GO" id="GO:0046872">
    <property type="term" value="F:metal ion binding"/>
    <property type="evidence" value="ECO:0007669"/>
    <property type="project" value="UniProtKB-KW"/>
</dbReference>
<gene>
    <name evidence="18" type="ORF">BMF94_4604</name>
</gene>
<keyword evidence="10" id="KW-0539">Nucleus</keyword>
<comment type="subunit">
    <text evidence="5">Homodimer.</text>
</comment>
<comment type="similarity">
    <text evidence="4">Belongs to the cytidine and deoxycytidylate deaminase family.</text>
</comment>
<dbReference type="PANTHER" id="PTHR11079">
    <property type="entry name" value="CYTOSINE DEAMINASE FAMILY MEMBER"/>
    <property type="match status" value="1"/>
</dbReference>
<evidence type="ECO:0000256" key="9">
    <source>
        <dbReference type="ARBA" id="ARBA00022833"/>
    </source>
</evidence>
<evidence type="ECO:0000256" key="4">
    <source>
        <dbReference type="ARBA" id="ARBA00006576"/>
    </source>
</evidence>
<dbReference type="EMBL" id="PJQD01000050">
    <property type="protein sequence ID" value="POY72302.1"/>
    <property type="molecule type" value="Genomic_DNA"/>
</dbReference>
<dbReference type="Proteomes" id="UP000237144">
    <property type="component" value="Unassembled WGS sequence"/>
</dbReference>
<comment type="catalytic activity">
    <reaction evidence="11">
        <text>cytosine + H2O + H(+) = uracil + NH4(+)</text>
        <dbReference type="Rhea" id="RHEA:20605"/>
        <dbReference type="ChEBI" id="CHEBI:15377"/>
        <dbReference type="ChEBI" id="CHEBI:15378"/>
        <dbReference type="ChEBI" id="CHEBI:16040"/>
        <dbReference type="ChEBI" id="CHEBI:17568"/>
        <dbReference type="ChEBI" id="CHEBI:28938"/>
        <dbReference type="EC" id="3.5.4.1"/>
    </reaction>
</comment>
<accession>A0A2S5B694</accession>
<evidence type="ECO:0000256" key="1">
    <source>
        <dbReference type="ARBA" id="ARBA00001947"/>
    </source>
</evidence>
<evidence type="ECO:0000256" key="3">
    <source>
        <dbReference type="ARBA" id="ARBA00004496"/>
    </source>
</evidence>
<evidence type="ECO:0000256" key="7">
    <source>
        <dbReference type="ARBA" id="ARBA00022723"/>
    </source>
</evidence>
<evidence type="ECO:0000256" key="12">
    <source>
        <dbReference type="ARBA" id="ARBA00056232"/>
    </source>
</evidence>
<keyword evidence="8" id="KW-0378">Hydrolase</keyword>
<proteinExistence type="inferred from homology"/>
<comment type="subcellular location">
    <subcellularLocation>
        <location evidence="3">Cytoplasm</location>
    </subcellularLocation>
    <subcellularLocation>
        <location evidence="2">Nucleus</location>
    </subcellularLocation>
</comment>
<evidence type="ECO:0000256" key="10">
    <source>
        <dbReference type="ARBA" id="ARBA00023242"/>
    </source>
</evidence>
<evidence type="ECO:0000256" key="13">
    <source>
        <dbReference type="ARBA" id="ARBA00060700"/>
    </source>
</evidence>
<dbReference type="PANTHER" id="PTHR11079:SF190">
    <property type="entry name" value="CYTOSINE DEAMINASE"/>
    <property type="match status" value="1"/>
</dbReference>